<sequence>MLHIRPLRNSTVYDFAVQLMRRKILDQFMYFKRIDVVFDSGLSNEVKSFIKLHGDNKNRVTYEFSRDVKLPTGKTYDDLLRGNRAHLTAVIVQCWCEPDVVECLPEGKLLVVGGTGEDAFMLEKMLPPSSIYELNSNHIEADTRMLLHVQRVIDTKCKNIVVKSIDTDVVYLRIYYASFIDVKILCVDCTMPQKDKQKFIDCTNISHELVKDYRMNPEILLPVYALSRCDTCSYIRNISKLTLLNTFFKHYDQYVELEKLKNFPTAIEDIQAVEELICNCFSHDTRSSKSSSNVRIQQQVVSIDALRAVMAMNALKQNKKNIASTLPPTSDALLYHSLRVSRQIQIWQHALDAHIKYPELIHSGYEMVDNCLKTKWTTKRLFPRIVRYKHVVNTKNVFSQMSVNSSHTIDHDYCTIYGQADSDIESDDGIKQYEENVEDDENDDGDTLLDDNFSREESDVEEEEDFEHDFSVNSVEQELQKNLSTNFPPAATKRSNTFVSSQTPPGLKRVKLSLNESLNMSNCQRELSSNHSRYLAAQPHRRYATFNALDDDLDE</sequence>
<dbReference type="AlphaFoldDB" id="A0A815UMC9"/>
<proteinExistence type="predicted"/>
<evidence type="ECO:0000313" key="3">
    <source>
        <dbReference type="EMBL" id="CAF4375717.1"/>
    </source>
</evidence>
<reference evidence="2" key="1">
    <citation type="submission" date="2021-02" db="EMBL/GenBank/DDBJ databases">
        <authorList>
            <person name="Nowell W R."/>
        </authorList>
    </citation>
    <scope>NUCLEOTIDE SEQUENCE</scope>
</reference>
<name>A0A815UMC9_9BILA</name>
<dbReference type="Proteomes" id="UP000681722">
    <property type="component" value="Unassembled WGS sequence"/>
</dbReference>
<dbReference type="Proteomes" id="UP000663829">
    <property type="component" value="Unassembled WGS sequence"/>
</dbReference>
<organism evidence="2 4">
    <name type="scientific">Didymodactylos carnosus</name>
    <dbReference type="NCBI Taxonomy" id="1234261"/>
    <lineage>
        <taxon>Eukaryota</taxon>
        <taxon>Metazoa</taxon>
        <taxon>Spiralia</taxon>
        <taxon>Gnathifera</taxon>
        <taxon>Rotifera</taxon>
        <taxon>Eurotatoria</taxon>
        <taxon>Bdelloidea</taxon>
        <taxon>Philodinida</taxon>
        <taxon>Philodinidae</taxon>
        <taxon>Didymodactylos</taxon>
    </lineage>
</organism>
<feature type="region of interest" description="Disordered" evidence="1">
    <location>
        <begin position="486"/>
        <end position="505"/>
    </location>
</feature>
<accession>A0A815UMC9</accession>
<feature type="compositionally biased region" description="Polar residues" evidence="1">
    <location>
        <begin position="486"/>
        <end position="504"/>
    </location>
</feature>
<evidence type="ECO:0000313" key="2">
    <source>
        <dbReference type="EMBL" id="CAF1515822.1"/>
    </source>
</evidence>
<gene>
    <name evidence="2" type="ORF">GPM918_LOCUS37323</name>
    <name evidence="3" type="ORF">SRO942_LOCUS38082</name>
</gene>
<dbReference type="EMBL" id="CAJNOQ010023465">
    <property type="protein sequence ID" value="CAF1515822.1"/>
    <property type="molecule type" value="Genomic_DNA"/>
</dbReference>
<dbReference type="OrthoDB" id="5961709at2759"/>
<feature type="compositionally biased region" description="Acidic residues" evidence="1">
    <location>
        <begin position="436"/>
        <end position="449"/>
    </location>
</feature>
<dbReference type="EMBL" id="CAJOBC010089003">
    <property type="protein sequence ID" value="CAF4375717.1"/>
    <property type="molecule type" value="Genomic_DNA"/>
</dbReference>
<feature type="region of interest" description="Disordered" evidence="1">
    <location>
        <begin position="436"/>
        <end position="457"/>
    </location>
</feature>
<comment type="caution">
    <text evidence="2">The sequence shown here is derived from an EMBL/GenBank/DDBJ whole genome shotgun (WGS) entry which is preliminary data.</text>
</comment>
<protein>
    <submittedName>
        <fullName evidence="2">Uncharacterized protein</fullName>
    </submittedName>
</protein>
<keyword evidence="4" id="KW-1185">Reference proteome</keyword>
<evidence type="ECO:0000313" key="4">
    <source>
        <dbReference type="Proteomes" id="UP000663829"/>
    </source>
</evidence>
<evidence type="ECO:0000256" key="1">
    <source>
        <dbReference type="SAM" id="MobiDB-lite"/>
    </source>
</evidence>